<reference evidence="2" key="1">
    <citation type="submission" date="2016-06" db="EMBL/GenBank/DDBJ databases">
        <title>Four novel species of enterococci isolated from chicken manure.</title>
        <authorList>
            <person name="Van Tyne D."/>
        </authorList>
    </citation>
    <scope>NUCLEOTIDE SEQUENCE [LARGE SCALE GENOMIC DNA]</scope>
    <source>
        <strain evidence="2">JM9A</strain>
    </source>
</reference>
<protein>
    <submittedName>
        <fullName evidence="1">Uncharacterized protein</fullName>
    </submittedName>
</protein>
<accession>A0ABV0EZX8</accession>
<evidence type="ECO:0000313" key="2">
    <source>
        <dbReference type="Proteomes" id="UP001429357"/>
    </source>
</evidence>
<sequence length="250" mass="28245">MVAVDQDVSVTLERIYVDDIELGFTLAIDYSKNQEMVKNEDLVEEFWPRMSIKTTEGVTLDEGSMSITPHLDTANHVMFYFMAAHPANFAGYATIAGLNITIDKISGFEKIENPQPGLSTVEVLAVAKGNWNFTVANKDMEKFAGISYKQKNQSELPVAEGIAYPSGFVVEISDAEEHLALLRQRAKEGKDNSWRLRVEQNGETNYYEWDRGFQEGNITYGIFDYTGYKEDANIYLEQEGFDDVVFQVAQ</sequence>
<keyword evidence="2" id="KW-1185">Reference proteome</keyword>
<gene>
    <name evidence="1" type="ORF">BAU18_000915</name>
</gene>
<comment type="caution">
    <text evidence="1">The sequence shown here is derived from an EMBL/GenBank/DDBJ whole genome shotgun (WGS) entry which is preliminary data.</text>
</comment>
<dbReference type="RefSeq" id="WP_161869348.1">
    <property type="nucleotide sequence ID" value="NZ_MAEI02000001.1"/>
</dbReference>
<dbReference type="Proteomes" id="UP001429357">
    <property type="component" value="Unassembled WGS sequence"/>
</dbReference>
<dbReference type="EMBL" id="MAEI02000001">
    <property type="protein sequence ID" value="MEO1781336.1"/>
    <property type="molecule type" value="Genomic_DNA"/>
</dbReference>
<proteinExistence type="predicted"/>
<evidence type="ECO:0000313" key="1">
    <source>
        <dbReference type="EMBL" id="MEO1781336.1"/>
    </source>
</evidence>
<reference evidence="1 2" key="2">
    <citation type="submission" date="2024-02" db="EMBL/GenBank/DDBJ databases">
        <title>The Genome Sequence of Enterococcus diestrammenae JM9A.</title>
        <authorList>
            <person name="Earl A."/>
            <person name="Manson A."/>
            <person name="Gilmore M."/>
            <person name="Sanders J."/>
            <person name="Shea T."/>
            <person name="Howe W."/>
            <person name="Livny J."/>
            <person name="Cuomo C."/>
            <person name="Neafsey D."/>
            <person name="Birren B."/>
        </authorList>
    </citation>
    <scope>NUCLEOTIDE SEQUENCE [LARGE SCALE GENOMIC DNA]</scope>
    <source>
        <strain evidence="1 2">JM9A</strain>
    </source>
</reference>
<name>A0ABV0EZX8_9ENTE</name>
<organism evidence="1 2">
    <name type="scientific">Enterococcus diestrammenae</name>
    <dbReference type="NCBI Taxonomy" id="1155073"/>
    <lineage>
        <taxon>Bacteria</taxon>
        <taxon>Bacillati</taxon>
        <taxon>Bacillota</taxon>
        <taxon>Bacilli</taxon>
        <taxon>Lactobacillales</taxon>
        <taxon>Enterococcaceae</taxon>
        <taxon>Enterococcus</taxon>
    </lineage>
</organism>